<protein>
    <submittedName>
        <fullName evidence="2">Uncharacterized protein</fullName>
    </submittedName>
</protein>
<proteinExistence type="predicted"/>
<feature type="transmembrane region" description="Helical" evidence="1">
    <location>
        <begin position="12"/>
        <end position="32"/>
    </location>
</feature>
<comment type="caution">
    <text evidence="2">The sequence shown here is derived from an EMBL/GenBank/DDBJ whole genome shotgun (WGS) entry which is preliminary data.</text>
</comment>
<evidence type="ECO:0000313" key="3">
    <source>
        <dbReference type="Proteomes" id="UP000823641"/>
    </source>
</evidence>
<organism evidence="2 3">
    <name type="scientific">Candidatus Gallipaludibacter merdavium</name>
    <dbReference type="NCBI Taxonomy" id="2840839"/>
    <lineage>
        <taxon>Bacteria</taxon>
        <taxon>Pseudomonadati</taxon>
        <taxon>Bacteroidota</taxon>
        <taxon>Bacteroidia</taxon>
        <taxon>Bacteroidales</taxon>
        <taxon>Candidatus Gallipaludibacter</taxon>
    </lineage>
</organism>
<keyword evidence="1" id="KW-0812">Transmembrane</keyword>
<dbReference type="EMBL" id="JADIMG010000097">
    <property type="protein sequence ID" value="MBO8460759.1"/>
    <property type="molecule type" value="Genomic_DNA"/>
</dbReference>
<dbReference type="AlphaFoldDB" id="A0A9D9N586"/>
<sequence length="222" mass="25548">MLVFFYKEWIKTRYFFLIALVLSVLFCVYAMLNINRVIELKGAAHIWEVMLQRDAIFIHYLRFVPLLMGAVAGMMQFVPEMQQKRIKLTLHLPCSSLHSLGAMLLFGAGLLILISLVNLLLLDIFLLQHFAVELVRRIILTGIVWYVAGLAAYFFTAWICLEPTWKMRVFALLVAVAVLRIFFISETPEAYNAFLPLLVVYTLLAASLPFWSVKRLKDGKQD</sequence>
<keyword evidence="1" id="KW-0472">Membrane</keyword>
<feature type="transmembrane region" description="Helical" evidence="1">
    <location>
        <begin position="138"/>
        <end position="161"/>
    </location>
</feature>
<accession>A0A9D9N586</accession>
<reference evidence="2" key="2">
    <citation type="journal article" date="2021" name="PeerJ">
        <title>Extensive microbial diversity within the chicken gut microbiome revealed by metagenomics and culture.</title>
        <authorList>
            <person name="Gilroy R."/>
            <person name="Ravi A."/>
            <person name="Getino M."/>
            <person name="Pursley I."/>
            <person name="Horton D.L."/>
            <person name="Alikhan N.F."/>
            <person name="Baker D."/>
            <person name="Gharbi K."/>
            <person name="Hall N."/>
            <person name="Watson M."/>
            <person name="Adriaenssens E.M."/>
            <person name="Foster-Nyarko E."/>
            <person name="Jarju S."/>
            <person name="Secka A."/>
            <person name="Antonio M."/>
            <person name="Oren A."/>
            <person name="Chaudhuri R.R."/>
            <person name="La Ragione R."/>
            <person name="Hildebrand F."/>
            <person name="Pallen M.J."/>
        </authorList>
    </citation>
    <scope>NUCLEOTIDE SEQUENCE</scope>
    <source>
        <strain evidence="2">G3-3990</strain>
    </source>
</reference>
<feature type="transmembrane region" description="Helical" evidence="1">
    <location>
        <begin position="57"/>
        <end position="78"/>
    </location>
</feature>
<feature type="transmembrane region" description="Helical" evidence="1">
    <location>
        <begin position="191"/>
        <end position="211"/>
    </location>
</feature>
<evidence type="ECO:0000313" key="2">
    <source>
        <dbReference type="EMBL" id="MBO8460759.1"/>
    </source>
</evidence>
<gene>
    <name evidence="2" type="ORF">IAA73_10600</name>
</gene>
<dbReference type="Proteomes" id="UP000823641">
    <property type="component" value="Unassembled WGS sequence"/>
</dbReference>
<name>A0A9D9N586_9BACT</name>
<reference evidence="2" key="1">
    <citation type="submission" date="2020-10" db="EMBL/GenBank/DDBJ databases">
        <authorList>
            <person name="Gilroy R."/>
        </authorList>
    </citation>
    <scope>NUCLEOTIDE SEQUENCE</scope>
    <source>
        <strain evidence="2">G3-3990</strain>
    </source>
</reference>
<evidence type="ECO:0000256" key="1">
    <source>
        <dbReference type="SAM" id="Phobius"/>
    </source>
</evidence>
<feature type="transmembrane region" description="Helical" evidence="1">
    <location>
        <begin position="99"/>
        <end position="126"/>
    </location>
</feature>
<feature type="transmembrane region" description="Helical" evidence="1">
    <location>
        <begin position="168"/>
        <end position="185"/>
    </location>
</feature>
<keyword evidence="1" id="KW-1133">Transmembrane helix</keyword>